<evidence type="ECO:0000259" key="3">
    <source>
        <dbReference type="PROSITE" id="PS50977"/>
    </source>
</evidence>
<dbReference type="PANTHER" id="PTHR43479">
    <property type="entry name" value="ACREF/ENVCD OPERON REPRESSOR-RELATED"/>
    <property type="match status" value="1"/>
</dbReference>
<dbReference type="AlphaFoldDB" id="A0A2Y9C5J2"/>
<evidence type="ECO:0000256" key="2">
    <source>
        <dbReference type="PROSITE-ProRule" id="PRU00335"/>
    </source>
</evidence>
<reference evidence="4 5" key="1">
    <citation type="submission" date="2018-05" db="EMBL/GenBank/DDBJ databases">
        <title>The Hungate 1000. A catalogue of reference genomes from the rumen microbiome.</title>
        <authorList>
            <person name="Kelly W."/>
        </authorList>
    </citation>
    <scope>NUCLEOTIDE SEQUENCE [LARGE SCALE GENOMIC DNA]</scope>
    <source>
        <strain evidence="4 5">NLAE-zl-C242</strain>
    </source>
</reference>
<dbReference type="Gene3D" id="1.10.357.10">
    <property type="entry name" value="Tetracycline Repressor, domain 2"/>
    <property type="match status" value="1"/>
</dbReference>
<dbReference type="Pfam" id="PF00440">
    <property type="entry name" value="TetR_N"/>
    <property type="match status" value="1"/>
</dbReference>
<keyword evidence="5" id="KW-1185">Reference proteome</keyword>
<keyword evidence="1 2" id="KW-0238">DNA-binding</keyword>
<evidence type="ECO:0000313" key="4">
    <source>
        <dbReference type="EMBL" id="PWJ28593.1"/>
    </source>
</evidence>
<organism evidence="4 5">
    <name type="scientific">Faecalicatena orotica</name>
    <dbReference type="NCBI Taxonomy" id="1544"/>
    <lineage>
        <taxon>Bacteria</taxon>
        <taxon>Bacillati</taxon>
        <taxon>Bacillota</taxon>
        <taxon>Clostridia</taxon>
        <taxon>Lachnospirales</taxon>
        <taxon>Lachnospiraceae</taxon>
        <taxon>Faecalicatena</taxon>
    </lineage>
</organism>
<comment type="caution">
    <text evidence="4">The sequence shown here is derived from an EMBL/GenBank/DDBJ whole genome shotgun (WGS) entry which is preliminary data.</text>
</comment>
<dbReference type="OrthoDB" id="9808476at2"/>
<dbReference type="Proteomes" id="UP000245845">
    <property type="component" value="Unassembled WGS sequence"/>
</dbReference>
<feature type="DNA-binding region" description="H-T-H motif" evidence="2">
    <location>
        <begin position="28"/>
        <end position="47"/>
    </location>
</feature>
<dbReference type="PROSITE" id="PS50977">
    <property type="entry name" value="HTH_TETR_2"/>
    <property type="match status" value="1"/>
</dbReference>
<gene>
    <name evidence="4" type="ORF">A8806_108108</name>
</gene>
<dbReference type="InterPro" id="IPR009057">
    <property type="entry name" value="Homeodomain-like_sf"/>
</dbReference>
<dbReference type="InterPro" id="IPR050624">
    <property type="entry name" value="HTH-type_Tx_Regulator"/>
</dbReference>
<dbReference type="PANTHER" id="PTHR43479:SF11">
    <property type="entry name" value="ACREF_ENVCD OPERON REPRESSOR-RELATED"/>
    <property type="match status" value="1"/>
</dbReference>
<dbReference type="SUPFAM" id="SSF46689">
    <property type="entry name" value="Homeodomain-like"/>
    <property type="match status" value="1"/>
</dbReference>
<evidence type="ECO:0000256" key="1">
    <source>
        <dbReference type="ARBA" id="ARBA00023125"/>
    </source>
</evidence>
<feature type="domain" description="HTH tetR-type" evidence="3">
    <location>
        <begin position="5"/>
        <end position="65"/>
    </location>
</feature>
<sequence length="201" mass="23015">MPKQKITKKMILDAAFTLLRTQGYESLNARNIASQTGCSVQPIYSCYSNMSELMEELFLYTQQYLTAYIEKNADKNYYFASIGRCHIGFAREEKYLFCFLFLSKYMHVNSLEDIYRQCARQDVAKDIMKTLSISDASAKQLYLHMMLYTHGIASMIAAGAADIPDEEIHRLVNSAFHAFLKQAKEPVGVKDLSGIKEEQIR</sequence>
<dbReference type="RefSeq" id="WP_109731776.1">
    <property type="nucleotide sequence ID" value="NZ_BAAACK010000003.1"/>
</dbReference>
<dbReference type="EMBL" id="QGDL01000008">
    <property type="protein sequence ID" value="PWJ28593.1"/>
    <property type="molecule type" value="Genomic_DNA"/>
</dbReference>
<dbReference type="GO" id="GO:0003677">
    <property type="term" value="F:DNA binding"/>
    <property type="evidence" value="ECO:0007669"/>
    <property type="project" value="UniProtKB-UniRule"/>
</dbReference>
<dbReference type="InterPro" id="IPR036271">
    <property type="entry name" value="Tet_transcr_reg_TetR-rel_C_sf"/>
</dbReference>
<accession>A0A2Y9C5J2</accession>
<dbReference type="SUPFAM" id="SSF48498">
    <property type="entry name" value="Tetracyclin repressor-like, C-terminal domain"/>
    <property type="match status" value="1"/>
</dbReference>
<name>A0A2Y9C5J2_9FIRM</name>
<dbReference type="InterPro" id="IPR001647">
    <property type="entry name" value="HTH_TetR"/>
</dbReference>
<proteinExistence type="predicted"/>
<evidence type="ECO:0000313" key="5">
    <source>
        <dbReference type="Proteomes" id="UP000245845"/>
    </source>
</evidence>
<protein>
    <submittedName>
        <fullName evidence="4">TetR family transcriptional regulator</fullName>
    </submittedName>
</protein>